<dbReference type="PIRSF" id="PIRSF016578">
    <property type="entry name" value="HsaA"/>
    <property type="match status" value="1"/>
</dbReference>
<organism evidence="16 17">
    <name type="scientific">Streptantibioticus rubrisoli</name>
    <dbReference type="NCBI Taxonomy" id="1387313"/>
    <lineage>
        <taxon>Bacteria</taxon>
        <taxon>Bacillati</taxon>
        <taxon>Actinomycetota</taxon>
        <taxon>Actinomycetes</taxon>
        <taxon>Kitasatosporales</taxon>
        <taxon>Streptomycetaceae</taxon>
        <taxon>Streptantibioticus</taxon>
    </lineage>
</organism>
<evidence type="ECO:0000256" key="6">
    <source>
        <dbReference type="ARBA" id="ARBA00023033"/>
    </source>
</evidence>
<keyword evidence="4" id="KW-0547">Nucleotide-binding</keyword>
<dbReference type="InterPro" id="IPR006091">
    <property type="entry name" value="Acyl-CoA_Oxase/DH_mid-dom"/>
</dbReference>
<dbReference type="Gene3D" id="2.40.110.10">
    <property type="entry name" value="Butyryl-CoA Dehydrogenase, subunit A, domain 2"/>
    <property type="match status" value="1"/>
</dbReference>
<comment type="subcellular location">
    <subcellularLocation>
        <location evidence="1">Cytoplasm</location>
    </subcellularLocation>
</comment>
<comment type="catalytic activity">
    <reaction evidence="13">
        <text>dibenzothiophene + 2 FMNH2 + 2 O2 = dibenzothiophene 5,5-dioxide + 2 FMN + 2 H2O + 2 H(+)</text>
        <dbReference type="Rhea" id="RHEA:49072"/>
        <dbReference type="ChEBI" id="CHEBI:15377"/>
        <dbReference type="ChEBI" id="CHEBI:15378"/>
        <dbReference type="ChEBI" id="CHEBI:15379"/>
        <dbReference type="ChEBI" id="CHEBI:23681"/>
        <dbReference type="ChEBI" id="CHEBI:57618"/>
        <dbReference type="ChEBI" id="CHEBI:58210"/>
        <dbReference type="ChEBI" id="CHEBI:90356"/>
        <dbReference type="EC" id="1.14.14.21"/>
    </reaction>
</comment>
<dbReference type="SUPFAM" id="SSF47203">
    <property type="entry name" value="Acyl-CoA dehydrogenase C-terminal domain-like"/>
    <property type="match status" value="1"/>
</dbReference>
<evidence type="ECO:0000256" key="2">
    <source>
        <dbReference type="ARBA" id="ARBA00022630"/>
    </source>
</evidence>
<keyword evidence="5" id="KW-0560">Oxidoreductase</keyword>
<dbReference type="Pfam" id="PF08028">
    <property type="entry name" value="Acyl-CoA_dh_2"/>
    <property type="match status" value="1"/>
</dbReference>
<feature type="domain" description="Acyl-CoA oxidase/dehydrogenase middle" evidence="14">
    <location>
        <begin position="139"/>
        <end position="218"/>
    </location>
</feature>
<dbReference type="PANTHER" id="PTHR43884:SF12">
    <property type="entry name" value="ISOVALERYL-COA DEHYDROGENASE, MITOCHONDRIAL-RELATED"/>
    <property type="match status" value="1"/>
</dbReference>
<dbReference type="SUPFAM" id="SSF56645">
    <property type="entry name" value="Acyl-CoA dehydrogenase NM domain-like"/>
    <property type="match status" value="1"/>
</dbReference>
<dbReference type="Pfam" id="PF02770">
    <property type="entry name" value="Acyl-CoA_dh_M"/>
    <property type="match status" value="1"/>
</dbReference>
<accession>A0ABT1PMS4</accession>
<gene>
    <name evidence="16" type="ORF">NON19_32525</name>
</gene>
<dbReference type="InterPro" id="IPR046373">
    <property type="entry name" value="Acyl-CoA_Oxase/DH_mid-dom_sf"/>
</dbReference>
<dbReference type="RefSeq" id="WP_255932896.1">
    <property type="nucleotide sequence ID" value="NZ_JANFNH010000083.1"/>
</dbReference>
<evidence type="ECO:0000313" key="17">
    <source>
        <dbReference type="Proteomes" id="UP001206206"/>
    </source>
</evidence>
<dbReference type="InterPro" id="IPR036250">
    <property type="entry name" value="AcylCo_DH-like_C"/>
</dbReference>
<keyword evidence="3" id="KW-0288">FMN</keyword>
<evidence type="ECO:0000256" key="12">
    <source>
        <dbReference type="ARBA" id="ARBA00048445"/>
    </source>
</evidence>
<evidence type="ECO:0000256" key="10">
    <source>
        <dbReference type="ARBA" id="ARBA00034345"/>
    </source>
</evidence>
<evidence type="ECO:0000256" key="13">
    <source>
        <dbReference type="ARBA" id="ARBA00049456"/>
    </source>
</evidence>
<sequence length="398" mass="42559">MPTQLEGAAEARALITAIRERRGELAEGGFASDRDNADPTANLALLAEIGAARLAVPTEYGGLWDGTEHRGWGAVIRAVREVSAGDGPTGQNWLTTVLVARELFGPGSSLPKSTRVELARRILDDGLRLVSSAAEAGVAGTTTARPAEGGVVISGTKTFNTNSGGLGMAMVRCLLQGEQPAHHKVLVDLNHPRVQLHGDWDNMGQRGTRSQTVTYQDVFVPDGWHQPAGEQLSPVFVGAVMLLHAALMQGIGDGALDALVQHTRTMKRGSLPQFATPTEDPLIMRRIGALSSKLAASRALLHSAVDQLEAAQDGEDMDAVTIDCFRAKVAAVEASLEAAAEIHEITGARSTSNAYRYDRYWRNARTFASHDPTDAKNVYIGGYELGNRLPPLSTIIRF</sequence>
<comment type="similarity">
    <text evidence="8">Belongs to the DszC flavin monooxygenase family.</text>
</comment>
<evidence type="ECO:0000256" key="4">
    <source>
        <dbReference type="ARBA" id="ARBA00022741"/>
    </source>
</evidence>
<dbReference type="PANTHER" id="PTHR43884">
    <property type="entry name" value="ACYL-COA DEHYDROGENASE"/>
    <property type="match status" value="1"/>
</dbReference>
<evidence type="ECO:0000256" key="1">
    <source>
        <dbReference type="ARBA" id="ARBA00004496"/>
    </source>
</evidence>
<dbReference type="Gene3D" id="1.20.140.10">
    <property type="entry name" value="Butyryl-CoA Dehydrogenase, subunit A, domain 3"/>
    <property type="match status" value="1"/>
</dbReference>
<protein>
    <recommendedName>
        <fullName evidence="10">Dibenzothiophene monooxygenase</fullName>
        <ecNumber evidence="9">1.14.14.21</ecNumber>
    </recommendedName>
</protein>
<keyword evidence="17" id="KW-1185">Reference proteome</keyword>
<dbReference type="InterPro" id="IPR037069">
    <property type="entry name" value="AcylCoA_DH/ox_N_sf"/>
</dbReference>
<dbReference type="EMBL" id="JANFNH010000083">
    <property type="protein sequence ID" value="MCQ4046657.1"/>
    <property type="molecule type" value="Genomic_DNA"/>
</dbReference>
<proteinExistence type="inferred from homology"/>
<comment type="caution">
    <text evidence="16">The sequence shown here is derived from an EMBL/GenBank/DDBJ whole genome shotgun (WGS) entry which is preliminary data.</text>
</comment>
<evidence type="ECO:0000256" key="8">
    <source>
        <dbReference type="ARBA" id="ARBA00034317"/>
    </source>
</evidence>
<evidence type="ECO:0000256" key="5">
    <source>
        <dbReference type="ARBA" id="ARBA00023002"/>
    </source>
</evidence>
<evidence type="ECO:0000259" key="14">
    <source>
        <dbReference type="Pfam" id="PF02770"/>
    </source>
</evidence>
<comment type="catalytic activity">
    <reaction evidence="12">
        <text>dibenzothiophene 5-oxide + FMNH2 + O2 = dibenzothiophene 5,5-dioxide + FMN + H2O + H(+)</text>
        <dbReference type="Rhea" id="RHEA:49080"/>
        <dbReference type="ChEBI" id="CHEBI:15377"/>
        <dbReference type="ChEBI" id="CHEBI:15378"/>
        <dbReference type="ChEBI" id="CHEBI:15379"/>
        <dbReference type="ChEBI" id="CHEBI:23683"/>
        <dbReference type="ChEBI" id="CHEBI:57618"/>
        <dbReference type="ChEBI" id="CHEBI:58210"/>
        <dbReference type="ChEBI" id="CHEBI:90356"/>
    </reaction>
</comment>
<reference evidence="16 17" key="1">
    <citation type="submission" date="2022-06" db="EMBL/GenBank/DDBJ databases">
        <title>Draft genome sequence of type strain Streptomyces rubrisoli DSM 42083.</title>
        <authorList>
            <person name="Duangmal K."/>
            <person name="Klaysubun C."/>
        </authorList>
    </citation>
    <scope>NUCLEOTIDE SEQUENCE [LARGE SCALE GENOMIC DNA]</scope>
    <source>
        <strain evidence="16 17">DSM 42083</strain>
    </source>
</reference>
<dbReference type="Proteomes" id="UP001206206">
    <property type="component" value="Unassembled WGS sequence"/>
</dbReference>
<dbReference type="InterPro" id="IPR013107">
    <property type="entry name" value="Acyl-CoA_DH_C"/>
</dbReference>
<evidence type="ECO:0000259" key="15">
    <source>
        <dbReference type="Pfam" id="PF08028"/>
    </source>
</evidence>
<dbReference type="Gene3D" id="1.10.540.10">
    <property type="entry name" value="Acyl-CoA dehydrogenase/oxidase, N-terminal domain"/>
    <property type="match status" value="1"/>
</dbReference>
<evidence type="ECO:0000256" key="7">
    <source>
        <dbReference type="ARBA" id="ARBA00034307"/>
    </source>
</evidence>
<evidence type="ECO:0000256" key="9">
    <source>
        <dbReference type="ARBA" id="ARBA00034328"/>
    </source>
</evidence>
<dbReference type="InterPro" id="IPR009100">
    <property type="entry name" value="AcylCoA_DH/oxidase_NM_dom_sf"/>
</dbReference>
<keyword evidence="2" id="KW-0285">Flavoprotein</keyword>
<name>A0ABT1PMS4_9ACTN</name>
<evidence type="ECO:0000256" key="11">
    <source>
        <dbReference type="ARBA" id="ARBA00047859"/>
    </source>
</evidence>
<feature type="domain" description="Acyl-CoA dehydrogenase C-terminal" evidence="15">
    <location>
        <begin position="242"/>
        <end position="371"/>
    </location>
</feature>
<dbReference type="EC" id="1.14.14.21" evidence="9"/>
<keyword evidence="6" id="KW-0503">Monooxygenase</keyword>
<comment type="pathway">
    <text evidence="7">Sulfur metabolism; dibenzothiophene degradation.</text>
</comment>
<evidence type="ECO:0000313" key="16">
    <source>
        <dbReference type="EMBL" id="MCQ4046657.1"/>
    </source>
</evidence>
<evidence type="ECO:0000256" key="3">
    <source>
        <dbReference type="ARBA" id="ARBA00022643"/>
    </source>
</evidence>
<comment type="catalytic activity">
    <reaction evidence="11">
        <text>dibenzothiophene + FMNH2 + O2 = dibenzothiophene 5-oxide + FMN + H2O + H(+)</text>
        <dbReference type="Rhea" id="RHEA:49076"/>
        <dbReference type="ChEBI" id="CHEBI:15377"/>
        <dbReference type="ChEBI" id="CHEBI:15378"/>
        <dbReference type="ChEBI" id="CHEBI:15379"/>
        <dbReference type="ChEBI" id="CHEBI:23681"/>
        <dbReference type="ChEBI" id="CHEBI:23683"/>
        <dbReference type="ChEBI" id="CHEBI:57618"/>
        <dbReference type="ChEBI" id="CHEBI:58210"/>
    </reaction>
</comment>